<comment type="caution">
    <text evidence="3">The sequence shown here is derived from an EMBL/GenBank/DDBJ whole genome shotgun (WGS) entry which is preliminary data.</text>
</comment>
<dbReference type="RefSeq" id="WP_183652013.1">
    <property type="nucleotide sequence ID" value="NZ_JACIJG010000007.1"/>
</dbReference>
<dbReference type="Proteomes" id="UP000555546">
    <property type="component" value="Unassembled WGS sequence"/>
</dbReference>
<dbReference type="PROSITE" id="PS51318">
    <property type="entry name" value="TAT"/>
    <property type="match status" value="1"/>
</dbReference>
<dbReference type="Pfam" id="PF00188">
    <property type="entry name" value="CAP"/>
    <property type="match status" value="1"/>
</dbReference>
<name>A0A7W9ELF4_9HYPH</name>
<dbReference type="EMBL" id="JACIJG010000007">
    <property type="protein sequence ID" value="MBB5702343.1"/>
    <property type="molecule type" value="Genomic_DNA"/>
</dbReference>
<dbReference type="CDD" id="cd05379">
    <property type="entry name" value="CAP_bacterial"/>
    <property type="match status" value="1"/>
</dbReference>
<sequence length="160" mass="17321">MQHKHGFTLSRRGFLIFAGGAVAISAMGPDMAFAAGSNDPTDIFNAIRKAHGLPMMATDTRLEQAALYQAKRMASHGKIGHSVGWGNGFVARLRKAGIRGPAAENVASGQKDTQAVFDAWMKSPGHRGNMLDPTFEHYGLAWATPESKPTYIYWAMMLGL</sequence>
<dbReference type="PANTHER" id="PTHR31157">
    <property type="entry name" value="SCP DOMAIN-CONTAINING PROTEIN"/>
    <property type="match status" value="1"/>
</dbReference>
<accession>A0A7W9ELF4</accession>
<evidence type="ECO:0000256" key="1">
    <source>
        <dbReference type="SAM" id="SignalP"/>
    </source>
</evidence>
<feature type="signal peptide" evidence="1">
    <location>
        <begin position="1"/>
        <end position="34"/>
    </location>
</feature>
<dbReference type="AlphaFoldDB" id="A0A7W9ELF4"/>
<reference evidence="3 4" key="1">
    <citation type="submission" date="2020-08" db="EMBL/GenBank/DDBJ databases">
        <title>Genomic Encyclopedia of Type Strains, Phase IV (KMG-IV): sequencing the most valuable type-strain genomes for metagenomic binning, comparative biology and taxonomic classification.</title>
        <authorList>
            <person name="Goeker M."/>
        </authorList>
    </citation>
    <scope>NUCLEOTIDE SEQUENCE [LARGE SCALE GENOMIC DNA]</scope>
    <source>
        <strain evidence="3 4">DSM 26944</strain>
    </source>
</reference>
<feature type="chain" id="PRO_5031060620" evidence="1">
    <location>
        <begin position="35"/>
        <end position="160"/>
    </location>
</feature>
<dbReference type="PANTHER" id="PTHR31157:SF1">
    <property type="entry name" value="SCP DOMAIN-CONTAINING PROTEIN"/>
    <property type="match status" value="1"/>
</dbReference>
<dbReference type="InterPro" id="IPR014044">
    <property type="entry name" value="CAP_dom"/>
</dbReference>
<evidence type="ECO:0000259" key="2">
    <source>
        <dbReference type="Pfam" id="PF00188"/>
    </source>
</evidence>
<evidence type="ECO:0000313" key="3">
    <source>
        <dbReference type="EMBL" id="MBB5702343.1"/>
    </source>
</evidence>
<keyword evidence="1" id="KW-0732">Signal</keyword>
<gene>
    <name evidence="3" type="ORF">FHS76_002221</name>
</gene>
<dbReference type="Gene3D" id="3.40.33.10">
    <property type="entry name" value="CAP"/>
    <property type="match status" value="1"/>
</dbReference>
<organism evidence="3 4">
    <name type="scientific">Brucella daejeonensis</name>
    <dbReference type="NCBI Taxonomy" id="659015"/>
    <lineage>
        <taxon>Bacteria</taxon>
        <taxon>Pseudomonadati</taxon>
        <taxon>Pseudomonadota</taxon>
        <taxon>Alphaproteobacteria</taxon>
        <taxon>Hyphomicrobiales</taxon>
        <taxon>Brucellaceae</taxon>
        <taxon>Brucella/Ochrobactrum group</taxon>
        <taxon>Brucella</taxon>
    </lineage>
</organism>
<dbReference type="SUPFAM" id="SSF55797">
    <property type="entry name" value="PR-1-like"/>
    <property type="match status" value="1"/>
</dbReference>
<protein>
    <submittedName>
        <fullName evidence="3">Uncharacterized protein YkwD</fullName>
    </submittedName>
</protein>
<dbReference type="InterPro" id="IPR035940">
    <property type="entry name" value="CAP_sf"/>
</dbReference>
<keyword evidence="4" id="KW-1185">Reference proteome</keyword>
<proteinExistence type="predicted"/>
<feature type="domain" description="SCP" evidence="2">
    <location>
        <begin position="42"/>
        <end position="154"/>
    </location>
</feature>
<evidence type="ECO:0000313" key="4">
    <source>
        <dbReference type="Proteomes" id="UP000555546"/>
    </source>
</evidence>
<dbReference type="InterPro" id="IPR006311">
    <property type="entry name" value="TAT_signal"/>
</dbReference>